<dbReference type="FunFam" id="3.30.200.20:FF:000228">
    <property type="entry name" value="Serine/threonine-protein kinase BIK1"/>
    <property type="match status" value="1"/>
</dbReference>
<comment type="caution">
    <text evidence="8">The sequence shown here is derived from an EMBL/GenBank/DDBJ whole genome shotgun (WGS) entry which is preliminary data.</text>
</comment>
<dbReference type="InterPro" id="IPR011009">
    <property type="entry name" value="Kinase-like_dom_sf"/>
</dbReference>
<dbReference type="PANTHER" id="PTHR45621">
    <property type="entry name" value="OS01G0588500 PROTEIN-RELATED"/>
    <property type="match status" value="1"/>
</dbReference>
<dbReference type="Pfam" id="PF07714">
    <property type="entry name" value="PK_Tyr_Ser-Thr"/>
    <property type="match status" value="1"/>
</dbReference>
<dbReference type="InterPro" id="IPR001245">
    <property type="entry name" value="Ser-Thr/Tyr_kinase_cat_dom"/>
</dbReference>
<evidence type="ECO:0000256" key="4">
    <source>
        <dbReference type="ARBA" id="ARBA00022777"/>
    </source>
</evidence>
<name>A0A8J5LZH5_ZINOF</name>
<dbReference type="EC" id="2.7.11.1" evidence="1"/>
<dbReference type="InterPro" id="IPR020635">
    <property type="entry name" value="Tyr_kinase_cat_dom"/>
</dbReference>
<dbReference type="EMBL" id="JACMSC010000001">
    <property type="protein sequence ID" value="KAG6537931.1"/>
    <property type="molecule type" value="Genomic_DNA"/>
</dbReference>
<feature type="region of interest" description="Disordered" evidence="6">
    <location>
        <begin position="1"/>
        <end position="21"/>
    </location>
</feature>
<keyword evidence="2" id="KW-0808">Transferase</keyword>
<evidence type="ECO:0000256" key="1">
    <source>
        <dbReference type="ARBA" id="ARBA00012513"/>
    </source>
</evidence>
<evidence type="ECO:0000259" key="7">
    <source>
        <dbReference type="PROSITE" id="PS50011"/>
    </source>
</evidence>
<dbReference type="InterPro" id="IPR050823">
    <property type="entry name" value="Plant_Ser_Thr_Prot_Kinase"/>
</dbReference>
<dbReference type="PROSITE" id="PS50011">
    <property type="entry name" value="PROTEIN_KINASE_DOM"/>
    <property type="match status" value="1"/>
</dbReference>
<evidence type="ECO:0000313" key="8">
    <source>
        <dbReference type="EMBL" id="KAG6537931.1"/>
    </source>
</evidence>
<dbReference type="InterPro" id="IPR000719">
    <property type="entry name" value="Prot_kinase_dom"/>
</dbReference>
<evidence type="ECO:0000256" key="2">
    <source>
        <dbReference type="ARBA" id="ARBA00022679"/>
    </source>
</evidence>
<dbReference type="GO" id="GO:0004713">
    <property type="term" value="F:protein tyrosine kinase activity"/>
    <property type="evidence" value="ECO:0007669"/>
    <property type="project" value="InterPro"/>
</dbReference>
<sequence>MGAEKTTLSAVTSRKISSNSPKPYPGSFAVLLRSSLLLPPSLMILPRLDTMNLKHSLISPPSKDLRVTSLRSEGDLVLASPGSPDPKWSWRFPRSHPRSFLLGPGKKMMKDWKGVQDESRRRHRGGDGLRQEHLHASRDVKETRCDALNKLAWLLPSWLSKASLYQRRVRAAIGALDEIEDHKVVTQLRKFTFNELKSATRNFGPESLFGEGGFGCVFKGWIEESGTAPVKPDTELTDAFKTLNHDGLQWLDEVNYLGQIQHPNLVKLIGYCIEDDQRLLVYEFMPRGKPDTELIDAFKTLNHDGLQWLDEVNYLGQIQHPNLVKLIGYCIEDDKRLLVSPSSAMVYSNAALSIGVLHLVLTLEVIPLLEDPKMIKRQELDITPRILIMTRLLPDAVGLLADRDLGRFLEPSTLTFFESRLEVRMELFAIGSPVLKCGLTWRPTLTSQTSWQEQMNLRTMTALTMSCSCS</sequence>
<feature type="domain" description="Protein kinase" evidence="7">
    <location>
        <begin position="203"/>
        <end position="470"/>
    </location>
</feature>
<organism evidence="8 9">
    <name type="scientific">Zingiber officinale</name>
    <name type="common">Ginger</name>
    <name type="synonym">Amomum zingiber</name>
    <dbReference type="NCBI Taxonomy" id="94328"/>
    <lineage>
        <taxon>Eukaryota</taxon>
        <taxon>Viridiplantae</taxon>
        <taxon>Streptophyta</taxon>
        <taxon>Embryophyta</taxon>
        <taxon>Tracheophyta</taxon>
        <taxon>Spermatophyta</taxon>
        <taxon>Magnoliopsida</taxon>
        <taxon>Liliopsida</taxon>
        <taxon>Zingiberales</taxon>
        <taxon>Zingiberaceae</taxon>
        <taxon>Zingiber</taxon>
    </lineage>
</organism>
<keyword evidence="9" id="KW-1185">Reference proteome</keyword>
<dbReference type="AlphaFoldDB" id="A0A8J5LZH5"/>
<dbReference type="Gene3D" id="3.30.200.20">
    <property type="entry name" value="Phosphorylase Kinase, domain 1"/>
    <property type="match status" value="2"/>
</dbReference>
<proteinExistence type="predicted"/>
<keyword evidence="5" id="KW-0067">ATP-binding</keyword>
<accession>A0A8J5LZH5</accession>
<reference evidence="8 9" key="1">
    <citation type="submission" date="2020-08" db="EMBL/GenBank/DDBJ databases">
        <title>Plant Genome Project.</title>
        <authorList>
            <person name="Zhang R.-G."/>
        </authorList>
    </citation>
    <scope>NUCLEOTIDE SEQUENCE [LARGE SCALE GENOMIC DNA]</scope>
    <source>
        <tissue evidence="8">Rhizome</tissue>
    </source>
</reference>
<dbReference type="GO" id="GO:0004674">
    <property type="term" value="F:protein serine/threonine kinase activity"/>
    <property type="evidence" value="ECO:0007669"/>
    <property type="project" value="UniProtKB-EC"/>
</dbReference>
<evidence type="ECO:0000313" key="9">
    <source>
        <dbReference type="Proteomes" id="UP000734854"/>
    </source>
</evidence>
<feature type="region of interest" description="Disordered" evidence="6">
    <location>
        <begin position="111"/>
        <end position="133"/>
    </location>
</feature>
<evidence type="ECO:0000256" key="5">
    <source>
        <dbReference type="ARBA" id="ARBA00022840"/>
    </source>
</evidence>
<gene>
    <name evidence="8" type="ORF">ZIOFF_003034</name>
</gene>
<keyword evidence="4" id="KW-0418">Kinase</keyword>
<dbReference type="SUPFAM" id="SSF56112">
    <property type="entry name" value="Protein kinase-like (PK-like)"/>
    <property type="match status" value="2"/>
</dbReference>
<dbReference type="Proteomes" id="UP000734854">
    <property type="component" value="Unassembled WGS sequence"/>
</dbReference>
<evidence type="ECO:0000256" key="6">
    <source>
        <dbReference type="SAM" id="MobiDB-lite"/>
    </source>
</evidence>
<dbReference type="GO" id="GO:0005524">
    <property type="term" value="F:ATP binding"/>
    <property type="evidence" value="ECO:0007669"/>
    <property type="project" value="UniProtKB-KW"/>
</dbReference>
<protein>
    <recommendedName>
        <fullName evidence="1">non-specific serine/threonine protein kinase</fullName>
        <ecNumber evidence="1">2.7.11.1</ecNumber>
    </recommendedName>
</protein>
<evidence type="ECO:0000256" key="3">
    <source>
        <dbReference type="ARBA" id="ARBA00022741"/>
    </source>
</evidence>
<dbReference type="SMART" id="SM00219">
    <property type="entry name" value="TyrKc"/>
    <property type="match status" value="1"/>
</dbReference>
<keyword evidence="3" id="KW-0547">Nucleotide-binding</keyword>